<evidence type="ECO:0000259" key="2">
    <source>
        <dbReference type="PROSITE" id="PS50110"/>
    </source>
</evidence>
<keyword evidence="1" id="KW-0597">Phosphoprotein</keyword>
<gene>
    <name evidence="3" type="ORF">EHT87_09170</name>
</gene>
<dbReference type="SUPFAM" id="SSF52172">
    <property type="entry name" value="CheY-like"/>
    <property type="match status" value="1"/>
</dbReference>
<dbReference type="Gene3D" id="3.40.50.2300">
    <property type="match status" value="1"/>
</dbReference>
<dbReference type="InterPro" id="IPR001789">
    <property type="entry name" value="Sig_transdc_resp-reg_receiver"/>
</dbReference>
<dbReference type="RefSeq" id="WP_221621999.1">
    <property type="nucleotide sequence ID" value="NZ_RQJP01000002.1"/>
</dbReference>
<dbReference type="GO" id="GO:0000160">
    <property type="term" value="P:phosphorelay signal transduction system"/>
    <property type="evidence" value="ECO:0007669"/>
    <property type="project" value="InterPro"/>
</dbReference>
<organism evidence="3 4">
    <name type="scientific">Larkinella knui</name>
    <dbReference type="NCBI Taxonomy" id="2025310"/>
    <lineage>
        <taxon>Bacteria</taxon>
        <taxon>Pseudomonadati</taxon>
        <taxon>Bacteroidota</taxon>
        <taxon>Cytophagia</taxon>
        <taxon>Cytophagales</taxon>
        <taxon>Spirosomataceae</taxon>
        <taxon>Larkinella</taxon>
    </lineage>
</organism>
<evidence type="ECO:0000313" key="3">
    <source>
        <dbReference type="EMBL" id="RRB14731.1"/>
    </source>
</evidence>
<feature type="domain" description="Response regulatory" evidence="2">
    <location>
        <begin position="6"/>
        <end position="128"/>
    </location>
</feature>
<name>A0A3P1CN20_9BACT</name>
<dbReference type="PROSITE" id="PS50110">
    <property type="entry name" value="RESPONSE_REGULATORY"/>
    <property type="match status" value="1"/>
</dbReference>
<proteinExistence type="predicted"/>
<comment type="caution">
    <text evidence="3">The sequence shown here is derived from an EMBL/GenBank/DDBJ whole genome shotgun (WGS) entry which is preliminary data.</text>
</comment>
<dbReference type="EMBL" id="RQJP01000002">
    <property type="protein sequence ID" value="RRB14731.1"/>
    <property type="molecule type" value="Genomic_DNA"/>
</dbReference>
<reference evidence="3 4" key="1">
    <citation type="submission" date="2018-11" db="EMBL/GenBank/DDBJ databases">
        <authorList>
            <person name="Zhou Z."/>
            <person name="Wang G."/>
        </authorList>
    </citation>
    <scope>NUCLEOTIDE SEQUENCE [LARGE SCALE GENOMIC DNA]</scope>
    <source>
        <strain evidence="3 4">KCTC42998</strain>
    </source>
</reference>
<sequence length="157" mass="17516">MTGPLSVLIVSTETPELHELEQSLRNYGVPHRHLPAEGKAALDFYFQQGLADAMFVPTLIMLDIDACEPEKILALLKPHPVLRRIPVIIFGHGNDPDRVKLVYSLGATCYMPKPPNWEAAMAPFCSYWKKHVALPAIKAEDISSSNSYSNLSNRTPY</sequence>
<dbReference type="AlphaFoldDB" id="A0A3P1CN20"/>
<feature type="modified residue" description="4-aspartylphosphate" evidence="1">
    <location>
        <position position="63"/>
    </location>
</feature>
<accession>A0A3P1CN20</accession>
<protein>
    <recommendedName>
        <fullName evidence="2">Response regulatory domain-containing protein</fullName>
    </recommendedName>
</protein>
<dbReference type="Proteomes" id="UP000274271">
    <property type="component" value="Unassembled WGS sequence"/>
</dbReference>
<keyword evidence="4" id="KW-1185">Reference proteome</keyword>
<evidence type="ECO:0000256" key="1">
    <source>
        <dbReference type="PROSITE-ProRule" id="PRU00169"/>
    </source>
</evidence>
<dbReference type="InterPro" id="IPR011006">
    <property type="entry name" value="CheY-like_superfamily"/>
</dbReference>
<evidence type="ECO:0000313" key="4">
    <source>
        <dbReference type="Proteomes" id="UP000274271"/>
    </source>
</evidence>